<sequence>MTTLLSENLQAELAEKAAKDSEFAARLLGAPKETLSSFINMDLPSDLKVSVHQESRNELHIVLPAFDAPQKPEMDIADDEILAGCTWGANCQSSIG</sequence>
<dbReference type="InterPro" id="IPR036648">
    <property type="entry name" value="CN_Hdrase_a/SCN_Hdrase_g_sf"/>
</dbReference>
<dbReference type="RefSeq" id="WP_226572788.1">
    <property type="nucleotide sequence ID" value="NZ_BLAY01000001.1"/>
</dbReference>
<dbReference type="GO" id="GO:0003824">
    <property type="term" value="F:catalytic activity"/>
    <property type="evidence" value="ECO:0007669"/>
    <property type="project" value="InterPro"/>
</dbReference>
<dbReference type="Proteomes" id="UP001050975">
    <property type="component" value="Unassembled WGS sequence"/>
</dbReference>
<comment type="caution">
    <text evidence="1">The sequence shown here is derived from an EMBL/GenBank/DDBJ whole genome shotgun (WGS) entry which is preliminary data.</text>
</comment>
<proteinExistence type="predicted"/>
<reference evidence="1" key="1">
    <citation type="submission" date="2019-10" db="EMBL/GenBank/DDBJ databases">
        <title>Draft genome sequece of Microseira wollei NIES-4236.</title>
        <authorList>
            <person name="Yamaguchi H."/>
            <person name="Suzuki S."/>
            <person name="Kawachi M."/>
        </authorList>
    </citation>
    <scope>NUCLEOTIDE SEQUENCE</scope>
    <source>
        <strain evidence="1">NIES-4236</strain>
    </source>
</reference>
<accession>A0AAV3X7Q7</accession>
<organism evidence="1 2">
    <name type="scientific">Microseira wollei NIES-4236</name>
    <dbReference type="NCBI Taxonomy" id="2530354"/>
    <lineage>
        <taxon>Bacteria</taxon>
        <taxon>Bacillati</taxon>
        <taxon>Cyanobacteriota</taxon>
        <taxon>Cyanophyceae</taxon>
        <taxon>Oscillatoriophycideae</taxon>
        <taxon>Aerosakkonematales</taxon>
        <taxon>Aerosakkonemataceae</taxon>
        <taxon>Microseira</taxon>
    </lineage>
</organism>
<dbReference type="GO" id="GO:0046914">
    <property type="term" value="F:transition metal ion binding"/>
    <property type="evidence" value="ECO:0007669"/>
    <property type="project" value="InterPro"/>
</dbReference>
<name>A0AAV3X7Q7_9CYAN</name>
<evidence type="ECO:0000313" key="2">
    <source>
        <dbReference type="Proteomes" id="UP001050975"/>
    </source>
</evidence>
<dbReference type="Gene3D" id="3.90.330.10">
    <property type="entry name" value="Nitrile hydratase alpha /Thiocyanate hydrolase gamma"/>
    <property type="match status" value="1"/>
</dbReference>
<dbReference type="EMBL" id="BLAY01000001">
    <property type="protein sequence ID" value="GET35397.1"/>
    <property type="molecule type" value="Genomic_DNA"/>
</dbReference>
<gene>
    <name evidence="1" type="ORF">MiSe_01390</name>
</gene>
<protein>
    <recommendedName>
        <fullName evidence="3">NHLP leader peptide family natural product</fullName>
    </recommendedName>
</protein>
<evidence type="ECO:0008006" key="3">
    <source>
        <dbReference type="Google" id="ProtNLM"/>
    </source>
</evidence>
<dbReference type="AlphaFoldDB" id="A0AAV3X7Q7"/>
<keyword evidence="2" id="KW-1185">Reference proteome</keyword>
<evidence type="ECO:0000313" key="1">
    <source>
        <dbReference type="EMBL" id="GET35397.1"/>
    </source>
</evidence>
<dbReference type="SUPFAM" id="SSF56209">
    <property type="entry name" value="Nitrile hydratase alpha chain"/>
    <property type="match status" value="1"/>
</dbReference>